<reference evidence="10" key="1">
    <citation type="journal article" date="2014" name="Int. J. Syst. Evol. Microbiol.">
        <title>Complete genome sequence of Corynebacterium casei LMG S-19264T (=DSM 44701T), isolated from a smear-ripened cheese.</title>
        <authorList>
            <consortium name="US DOE Joint Genome Institute (JGI-PGF)"/>
            <person name="Walter F."/>
            <person name="Albersmeier A."/>
            <person name="Kalinowski J."/>
            <person name="Ruckert C."/>
        </authorList>
    </citation>
    <scope>NUCLEOTIDE SEQUENCE</scope>
    <source>
        <strain evidence="10">JCM 4784</strain>
    </source>
</reference>
<feature type="transmembrane region" description="Helical" evidence="8">
    <location>
        <begin position="344"/>
        <end position="362"/>
    </location>
</feature>
<evidence type="ECO:0000256" key="1">
    <source>
        <dbReference type="ARBA" id="ARBA00004651"/>
    </source>
</evidence>
<keyword evidence="2" id="KW-0813">Transport</keyword>
<feature type="transmembrane region" description="Helical" evidence="8">
    <location>
        <begin position="24"/>
        <end position="46"/>
    </location>
</feature>
<dbReference type="InterPro" id="IPR036259">
    <property type="entry name" value="MFS_trans_sf"/>
</dbReference>
<dbReference type="GO" id="GO:0005886">
    <property type="term" value="C:plasma membrane"/>
    <property type="evidence" value="ECO:0007669"/>
    <property type="project" value="UniProtKB-SubCell"/>
</dbReference>
<evidence type="ECO:0000256" key="8">
    <source>
        <dbReference type="SAM" id="Phobius"/>
    </source>
</evidence>
<accession>A0A919DD66</accession>
<dbReference type="CDD" id="cd17321">
    <property type="entry name" value="MFS_MMR_MDR_like"/>
    <property type="match status" value="1"/>
</dbReference>
<keyword evidence="4 8" id="KW-0812">Transmembrane</keyword>
<dbReference type="Gene3D" id="1.20.1250.20">
    <property type="entry name" value="MFS general substrate transporter like domains"/>
    <property type="match status" value="1"/>
</dbReference>
<sequence>MPVLGVTSSPDASVGPKPRPRTGVVLATLLTCQLMIMVDVTVMNVALPGIGSDLDVGATGLTWVTHGYTLAFGGLLLLGGRAGDLWGRRRMFLTGVALFTAASAVGGLAPSAAWLVGARVVQGVGAAVAGPNALALLTTVFTEPRARMRALALYSGMAGAGFAVGLLVGGVLTQGLGWRAVLFINVPLGGLALLAAVRCLPAVPRRPGRLDLPGALTATAGVTALVYGFNRAATHGWGDAAACLALGAGAVSAVAFVAVERGAAQPLLPLSLFADRDRAAAYANVFVGYMASIPMFFFLSLYVQEVRGLGALATGFAFLPTAALMFALIQWVPRLLRRFGPGPITLTGSVSMVAALVLLTRLTTGTPYVPLVLAAALLMGCGTGLALMPLSVVIMSRVPQDVAGVAGGALQTIQQTGAALGLSVLTTVFGAASRGAAGPPRQVLVTGVTAAFTAAAVMAALTIPGTLAFRRRRRDEP</sequence>
<feature type="transmembrane region" description="Helical" evidence="8">
    <location>
        <begin position="368"/>
        <end position="395"/>
    </location>
</feature>
<evidence type="ECO:0000256" key="4">
    <source>
        <dbReference type="ARBA" id="ARBA00022692"/>
    </source>
</evidence>
<comment type="subcellular location">
    <subcellularLocation>
        <location evidence="1">Cell membrane</location>
        <topology evidence="1">Multi-pass membrane protein</topology>
    </subcellularLocation>
</comment>
<keyword evidence="5 8" id="KW-1133">Transmembrane helix</keyword>
<dbReference type="GO" id="GO:0046677">
    <property type="term" value="P:response to antibiotic"/>
    <property type="evidence" value="ECO:0007669"/>
    <property type="project" value="UniProtKB-KW"/>
</dbReference>
<feature type="transmembrane region" description="Helical" evidence="8">
    <location>
        <begin position="443"/>
        <end position="469"/>
    </location>
</feature>
<evidence type="ECO:0000256" key="7">
    <source>
        <dbReference type="ARBA" id="ARBA00023251"/>
    </source>
</evidence>
<dbReference type="PROSITE" id="PS50850">
    <property type="entry name" value="MFS"/>
    <property type="match status" value="1"/>
</dbReference>
<evidence type="ECO:0000313" key="11">
    <source>
        <dbReference type="Proteomes" id="UP000608024"/>
    </source>
</evidence>
<gene>
    <name evidence="10" type="ORF">GCM10018785_04540</name>
</gene>
<dbReference type="InterPro" id="IPR020846">
    <property type="entry name" value="MFS_dom"/>
</dbReference>
<evidence type="ECO:0000256" key="6">
    <source>
        <dbReference type="ARBA" id="ARBA00023136"/>
    </source>
</evidence>
<keyword evidence="3" id="KW-1003">Cell membrane</keyword>
<feature type="transmembrane region" description="Helical" evidence="8">
    <location>
        <begin position="91"/>
        <end position="114"/>
    </location>
</feature>
<evidence type="ECO:0000256" key="5">
    <source>
        <dbReference type="ARBA" id="ARBA00022989"/>
    </source>
</evidence>
<dbReference type="GO" id="GO:0022857">
    <property type="term" value="F:transmembrane transporter activity"/>
    <property type="evidence" value="ECO:0007669"/>
    <property type="project" value="InterPro"/>
</dbReference>
<keyword evidence="6 8" id="KW-0472">Membrane</keyword>
<dbReference type="SUPFAM" id="SSF103473">
    <property type="entry name" value="MFS general substrate transporter"/>
    <property type="match status" value="1"/>
</dbReference>
<dbReference type="EMBL" id="BNBT01000004">
    <property type="protein sequence ID" value="GHE38029.1"/>
    <property type="molecule type" value="Genomic_DNA"/>
</dbReference>
<evidence type="ECO:0000313" key="10">
    <source>
        <dbReference type="EMBL" id="GHE38029.1"/>
    </source>
</evidence>
<dbReference type="AlphaFoldDB" id="A0A919DD66"/>
<feature type="transmembrane region" description="Helical" evidence="8">
    <location>
        <begin position="151"/>
        <end position="172"/>
    </location>
</feature>
<feature type="transmembrane region" description="Helical" evidence="8">
    <location>
        <begin position="58"/>
        <end position="79"/>
    </location>
</feature>
<feature type="transmembrane region" description="Helical" evidence="8">
    <location>
        <begin position="178"/>
        <end position="200"/>
    </location>
</feature>
<reference evidence="10" key="2">
    <citation type="submission" date="2020-09" db="EMBL/GenBank/DDBJ databases">
        <authorList>
            <person name="Sun Q."/>
            <person name="Ohkuma M."/>
        </authorList>
    </citation>
    <scope>NUCLEOTIDE SEQUENCE</scope>
    <source>
        <strain evidence="10">JCM 4784</strain>
    </source>
</reference>
<dbReference type="PANTHER" id="PTHR42718">
    <property type="entry name" value="MAJOR FACILITATOR SUPERFAMILY MULTIDRUG TRANSPORTER MFSC"/>
    <property type="match status" value="1"/>
</dbReference>
<dbReference type="Pfam" id="PF07690">
    <property type="entry name" value="MFS_1"/>
    <property type="match status" value="1"/>
</dbReference>
<proteinExistence type="predicted"/>
<dbReference type="PANTHER" id="PTHR42718:SF46">
    <property type="entry name" value="BLR6921 PROTEIN"/>
    <property type="match status" value="1"/>
</dbReference>
<keyword evidence="11" id="KW-1185">Reference proteome</keyword>
<keyword evidence="7" id="KW-0046">Antibiotic resistance</keyword>
<dbReference type="InterPro" id="IPR011701">
    <property type="entry name" value="MFS"/>
</dbReference>
<organism evidence="10 11">
    <name type="scientific">Streptomyces longispororuber</name>
    <dbReference type="NCBI Taxonomy" id="68230"/>
    <lineage>
        <taxon>Bacteria</taxon>
        <taxon>Bacillati</taxon>
        <taxon>Actinomycetota</taxon>
        <taxon>Actinomycetes</taxon>
        <taxon>Kitasatosporales</taxon>
        <taxon>Streptomycetaceae</taxon>
        <taxon>Streptomyces</taxon>
    </lineage>
</organism>
<evidence type="ECO:0000256" key="3">
    <source>
        <dbReference type="ARBA" id="ARBA00022475"/>
    </source>
</evidence>
<comment type="caution">
    <text evidence="10">The sequence shown here is derived from an EMBL/GenBank/DDBJ whole genome shotgun (WGS) entry which is preliminary data.</text>
</comment>
<feature type="transmembrane region" description="Helical" evidence="8">
    <location>
        <begin position="309"/>
        <end position="332"/>
    </location>
</feature>
<protein>
    <submittedName>
        <fullName evidence="10">MFS transporter</fullName>
    </submittedName>
</protein>
<feature type="domain" description="Major facilitator superfamily (MFS) profile" evidence="9">
    <location>
        <begin position="25"/>
        <end position="474"/>
    </location>
</feature>
<evidence type="ECO:0000259" key="9">
    <source>
        <dbReference type="PROSITE" id="PS50850"/>
    </source>
</evidence>
<feature type="transmembrane region" description="Helical" evidence="8">
    <location>
        <begin position="236"/>
        <end position="259"/>
    </location>
</feature>
<name>A0A919DD66_9ACTN</name>
<feature type="transmembrane region" description="Helical" evidence="8">
    <location>
        <begin position="120"/>
        <end position="139"/>
    </location>
</feature>
<feature type="transmembrane region" description="Helical" evidence="8">
    <location>
        <begin position="280"/>
        <end position="303"/>
    </location>
</feature>
<dbReference type="Proteomes" id="UP000608024">
    <property type="component" value="Unassembled WGS sequence"/>
</dbReference>
<evidence type="ECO:0000256" key="2">
    <source>
        <dbReference type="ARBA" id="ARBA00022448"/>
    </source>
</evidence>
<dbReference type="Gene3D" id="1.20.1720.10">
    <property type="entry name" value="Multidrug resistance protein D"/>
    <property type="match status" value="1"/>
</dbReference>